<feature type="non-terminal residue" evidence="1">
    <location>
        <position position="1"/>
    </location>
</feature>
<evidence type="ECO:0000313" key="2">
    <source>
        <dbReference type="Proteomes" id="UP000257109"/>
    </source>
</evidence>
<evidence type="ECO:0000313" key="1">
    <source>
        <dbReference type="EMBL" id="RDX79532.1"/>
    </source>
</evidence>
<reference evidence="1" key="1">
    <citation type="submission" date="2018-05" db="EMBL/GenBank/DDBJ databases">
        <title>Draft genome of Mucuna pruriens seed.</title>
        <authorList>
            <person name="Nnadi N.E."/>
            <person name="Vos R."/>
            <person name="Hasami M.H."/>
            <person name="Devisetty U.K."/>
            <person name="Aguiy J.C."/>
        </authorList>
    </citation>
    <scope>NUCLEOTIDE SEQUENCE [LARGE SCALE GENOMIC DNA]</scope>
    <source>
        <strain evidence="1">JCA_2017</strain>
    </source>
</reference>
<dbReference type="AlphaFoldDB" id="A0A371FMR0"/>
<dbReference type="EMBL" id="QJKJ01008518">
    <property type="protein sequence ID" value="RDX79532.1"/>
    <property type="molecule type" value="Genomic_DNA"/>
</dbReference>
<keyword evidence="2" id="KW-1185">Reference proteome</keyword>
<comment type="caution">
    <text evidence="1">The sequence shown here is derived from an EMBL/GenBank/DDBJ whole genome shotgun (WGS) entry which is preliminary data.</text>
</comment>
<gene>
    <name evidence="1" type="ORF">CR513_40038</name>
</gene>
<sequence>MSYQSSISNSDAPCVYQMKKEIYGEASNECAGKLCSIIIDGGNNVNVASLRLVEKLKLPTLHILNHTSCNG</sequence>
<proteinExistence type="predicted"/>
<protein>
    <submittedName>
        <fullName evidence="1">Uncharacterized protein</fullName>
    </submittedName>
</protein>
<name>A0A371FMR0_MUCPR</name>
<accession>A0A371FMR0</accession>
<organism evidence="1 2">
    <name type="scientific">Mucuna pruriens</name>
    <name type="common">Velvet bean</name>
    <name type="synonym">Dolichos pruriens</name>
    <dbReference type="NCBI Taxonomy" id="157652"/>
    <lineage>
        <taxon>Eukaryota</taxon>
        <taxon>Viridiplantae</taxon>
        <taxon>Streptophyta</taxon>
        <taxon>Embryophyta</taxon>
        <taxon>Tracheophyta</taxon>
        <taxon>Spermatophyta</taxon>
        <taxon>Magnoliopsida</taxon>
        <taxon>eudicotyledons</taxon>
        <taxon>Gunneridae</taxon>
        <taxon>Pentapetalae</taxon>
        <taxon>rosids</taxon>
        <taxon>fabids</taxon>
        <taxon>Fabales</taxon>
        <taxon>Fabaceae</taxon>
        <taxon>Papilionoideae</taxon>
        <taxon>50 kb inversion clade</taxon>
        <taxon>NPAAA clade</taxon>
        <taxon>indigoferoid/millettioid clade</taxon>
        <taxon>Phaseoleae</taxon>
        <taxon>Mucuna</taxon>
    </lineage>
</organism>
<dbReference type="Proteomes" id="UP000257109">
    <property type="component" value="Unassembled WGS sequence"/>
</dbReference>